<sequence length="55" mass="6260">MRRKELLVKEKTIDWIVEISMQGDAQRAIVVLGNSVVRKRGGVVLERILKKGDEV</sequence>
<gene>
    <name evidence="1" type="ORF">GCM10007100_25490</name>
</gene>
<name>A0A918WMN8_9BACT</name>
<organism evidence="1 2">
    <name type="scientific">Roseibacillus persicicus</name>
    <dbReference type="NCBI Taxonomy" id="454148"/>
    <lineage>
        <taxon>Bacteria</taxon>
        <taxon>Pseudomonadati</taxon>
        <taxon>Verrucomicrobiota</taxon>
        <taxon>Verrucomicrobiia</taxon>
        <taxon>Verrucomicrobiales</taxon>
        <taxon>Verrucomicrobiaceae</taxon>
        <taxon>Roseibacillus</taxon>
    </lineage>
</organism>
<dbReference type="AlphaFoldDB" id="A0A918WMN8"/>
<reference evidence="1" key="2">
    <citation type="submission" date="2020-09" db="EMBL/GenBank/DDBJ databases">
        <authorList>
            <person name="Sun Q."/>
            <person name="Kim S."/>
        </authorList>
    </citation>
    <scope>NUCLEOTIDE SEQUENCE</scope>
    <source>
        <strain evidence="1">KCTC 12988</strain>
    </source>
</reference>
<accession>A0A918WMN8</accession>
<keyword evidence="2" id="KW-1185">Reference proteome</keyword>
<evidence type="ECO:0000313" key="2">
    <source>
        <dbReference type="Proteomes" id="UP000644507"/>
    </source>
</evidence>
<dbReference type="EMBL" id="BMXI01000010">
    <property type="protein sequence ID" value="GHC57431.1"/>
    <property type="molecule type" value="Genomic_DNA"/>
</dbReference>
<proteinExistence type="predicted"/>
<reference evidence="1" key="1">
    <citation type="journal article" date="2014" name="Int. J. Syst. Evol. Microbiol.">
        <title>Complete genome sequence of Corynebacterium casei LMG S-19264T (=DSM 44701T), isolated from a smear-ripened cheese.</title>
        <authorList>
            <consortium name="US DOE Joint Genome Institute (JGI-PGF)"/>
            <person name="Walter F."/>
            <person name="Albersmeier A."/>
            <person name="Kalinowski J."/>
            <person name="Ruckert C."/>
        </authorList>
    </citation>
    <scope>NUCLEOTIDE SEQUENCE</scope>
    <source>
        <strain evidence="1">KCTC 12988</strain>
    </source>
</reference>
<dbReference type="Proteomes" id="UP000644507">
    <property type="component" value="Unassembled WGS sequence"/>
</dbReference>
<evidence type="ECO:0000313" key="1">
    <source>
        <dbReference type="EMBL" id="GHC57431.1"/>
    </source>
</evidence>
<protein>
    <submittedName>
        <fullName evidence="1">Uncharacterized protein</fullName>
    </submittedName>
</protein>
<comment type="caution">
    <text evidence="1">The sequence shown here is derived from an EMBL/GenBank/DDBJ whole genome shotgun (WGS) entry which is preliminary data.</text>
</comment>